<evidence type="ECO:0000259" key="10">
    <source>
        <dbReference type="Pfam" id="PF01035"/>
    </source>
</evidence>
<keyword evidence="6 9" id="KW-0227">DNA damage</keyword>
<dbReference type="Gene3D" id="1.10.10.10">
    <property type="entry name" value="Winged helix-like DNA-binding domain superfamily/Winged helix DNA-binding domain"/>
    <property type="match status" value="1"/>
</dbReference>
<keyword evidence="5 9" id="KW-0808">Transferase</keyword>
<comment type="subcellular location">
    <subcellularLocation>
        <location evidence="9">Cytoplasm</location>
    </subcellularLocation>
</comment>
<evidence type="ECO:0000256" key="5">
    <source>
        <dbReference type="ARBA" id="ARBA00022679"/>
    </source>
</evidence>
<evidence type="ECO:0000256" key="4">
    <source>
        <dbReference type="ARBA" id="ARBA00022603"/>
    </source>
</evidence>
<evidence type="ECO:0000256" key="6">
    <source>
        <dbReference type="ARBA" id="ARBA00022763"/>
    </source>
</evidence>
<sequence>MRTHTVIDSPVGPLTLVANGDGALTGLYMEDQRHRPPQETFGVPDPDGFAAAARQLGEYFAAEREEFDLPLALEGTEFQRAVWRELRRIPYGATVSYGELAARLGNPAASRAVGLANGRNPVGIVVPCHRVLGASGSLTGYGGGLARKRYLLDFEQSAARLPV</sequence>
<dbReference type="Pfam" id="PF01035">
    <property type="entry name" value="DNA_binding_1"/>
    <property type="match status" value="1"/>
</dbReference>
<evidence type="ECO:0000256" key="1">
    <source>
        <dbReference type="ARBA" id="ARBA00001286"/>
    </source>
</evidence>
<dbReference type="AlphaFoldDB" id="A0A6G4WRZ8"/>
<organism evidence="12 13">
    <name type="scientific">Streptomyces boncukensis</name>
    <dbReference type="NCBI Taxonomy" id="2711219"/>
    <lineage>
        <taxon>Bacteria</taxon>
        <taxon>Bacillati</taxon>
        <taxon>Actinomycetota</taxon>
        <taxon>Actinomycetes</taxon>
        <taxon>Kitasatosporales</taxon>
        <taxon>Streptomycetaceae</taxon>
        <taxon>Streptomyces</taxon>
    </lineage>
</organism>
<comment type="catalytic activity">
    <reaction evidence="8 9">
        <text>a 6-O-methyl-2'-deoxyguanosine in DNA + L-cysteinyl-[protein] = S-methyl-L-cysteinyl-[protein] + a 2'-deoxyguanosine in DNA</text>
        <dbReference type="Rhea" id="RHEA:24000"/>
        <dbReference type="Rhea" id="RHEA-COMP:10131"/>
        <dbReference type="Rhea" id="RHEA-COMP:10132"/>
        <dbReference type="Rhea" id="RHEA-COMP:11367"/>
        <dbReference type="Rhea" id="RHEA-COMP:11368"/>
        <dbReference type="ChEBI" id="CHEBI:29950"/>
        <dbReference type="ChEBI" id="CHEBI:82612"/>
        <dbReference type="ChEBI" id="CHEBI:85445"/>
        <dbReference type="ChEBI" id="CHEBI:85448"/>
        <dbReference type="EC" id="2.1.1.63"/>
    </reaction>
</comment>
<dbReference type="GO" id="GO:0032259">
    <property type="term" value="P:methylation"/>
    <property type="evidence" value="ECO:0007669"/>
    <property type="project" value="UniProtKB-KW"/>
</dbReference>
<dbReference type="HAMAP" id="MF_00772">
    <property type="entry name" value="OGT"/>
    <property type="match status" value="1"/>
</dbReference>
<dbReference type="PANTHER" id="PTHR10815">
    <property type="entry name" value="METHYLATED-DNA--PROTEIN-CYSTEINE METHYLTRANSFERASE"/>
    <property type="match status" value="1"/>
</dbReference>
<feature type="domain" description="Methylguanine DNA methyltransferase ribonuclease-like" evidence="11">
    <location>
        <begin position="4"/>
        <end position="73"/>
    </location>
</feature>
<dbReference type="InterPro" id="IPR036388">
    <property type="entry name" value="WH-like_DNA-bd_sf"/>
</dbReference>
<evidence type="ECO:0000313" key="12">
    <source>
        <dbReference type="EMBL" id="NGO67410.1"/>
    </source>
</evidence>
<dbReference type="EMBL" id="JAAKZZ010000018">
    <property type="protein sequence ID" value="NGO67410.1"/>
    <property type="molecule type" value="Genomic_DNA"/>
</dbReference>
<feature type="active site" description="Nucleophile; methyl group acceptor" evidence="9">
    <location>
        <position position="128"/>
    </location>
</feature>
<evidence type="ECO:0000259" key="11">
    <source>
        <dbReference type="Pfam" id="PF02870"/>
    </source>
</evidence>
<dbReference type="InterPro" id="IPR036631">
    <property type="entry name" value="MGMT_N_sf"/>
</dbReference>
<comment type="miscellaneous">
    <text evidence="9">This enzyme catalyzes only one turnover and therefore is not strictly catalytic. According to one definition, an enzyme is a biocatalyst that acts repeatedly and over many reaction cycles.</text>
</comment>
<dbReference type="InterPro" id="IPR008332">
    <property type="entry name" value="MethylG_MeTrfase_N"/>
</dbReference>
<comment type="catalytic activity">
    <reaction evidence="1 9">
        <text>a 4-O-methyl-thymidine in DNA + L-cysteinyl-[protein] = a thymidine in DNA + S-methyl-L-cysteinyl-[protein]</text>
        <dbReference type="Rhea" id="RHEA:53428"/>
        <dbReference type="Rhea" id="RHEA-COMP:10131"/>
        <dbReference type="Rhea" id="RHEA-COMP:10132"/>
        <dbReference type="Rhea" id="RHEA-COMP:13555"/>
        <dbReference type="Rhea" id="RHEA-COMP:13556"/>
        <dbReference type="ChEBI" id="CHEBI:29950"/>
        <dbReference type="ChEBI" id="CHEBI:82612"/>
        <dbReference type="ChEBI" id="CHEBI:137386"/>
        <dbReference type="ChEBI" id="CHEBI:137387"/>
        <dbReference type="EC" id="2.1.1.63"/>
    </reaction>
</comment>
<reference evidence="12 13" key="1">
    <citation type="submission" date="2020-02" db="EMBL/GenBank/DDBJ databases">
        <title>Whole-genome analyses of novel actinobacteria.</title>
        <authorList>
            <person name="Sahin N."/>
            <person name="Tatar D."/>
        </authorList>
    </citation>
    <scope>NUCLEOTIDE SEQUENCE [LARGE SCALE GENOMIC DNA]</scope>
    <source>
        <strain evidence="12 13">SB3404</strain>
    </source>
</reference>
<dbReference type="InterPro" id="IPR023546">
    <property type="entry name" value="MGMT"/>
</dbReference>
<dbReference type="NCBIfam" id="TIGR00589">
    <property type="entry name" value="ogt"/>
    <property type="match status" value="1"/>
</dbReference>
<gene>
    <name evidence="12" type="ORF">G5C65_03380</name>
</gene>
<dbReference type="PANTHER" id="PTHR10815:SF5">
    <property type="entry name" value="METHYLATED-DNA--PROTEIN-CYSTEINE METHYLTRANSFERASE"/>
    <property type="match status" value="1"/>
</dbReference>
<dbReference type="CDD" id="cd06445">
    <property type="entry name" value="ATase"/>
    <property type="match status" value="1"/>
</dbReference>
<accession>A0A6G4WRZ8</accession>
<dbReference type="GO" id="GO:0006307">
    <property type="term" value="P:DNA alkylation repair"/>
    <property type="evidence" value="ECO:0007669"/>
    <property type="project" value="UniProtKB-UniRule"/>
</dbReference>
<comment type="function">
    <text evidence="9">Involved in the cellular defense against the biological effects of O6-methylguanine (O6-MeG) and O4-methylthymine (O4-MeT) in DNA. Repairs the methylated nucleobase in DNA by stoichiometrically transferring the methyl group to a cysteine residue in the enzyme. This is a suicide reaction: the enzyme is irreversibly inactivated.</text>
</comment>
<evidence type="ECO:0000313" key="13">
    <source>
        <dbReference type="Proteomes" id="UP000477722"/>
    </source>
</evidence>
<evidence type="ECO:0000256" key="2">
    <source>
        <dbReference type="ARBA" id="ARBA00008711"/>
    </source>
</evidence>
<dbReference type="SUPFAM" id="SSF46767">
    <property type="entry name" value="Methylated DNA-protein cysteine methyltransferase, C-terminal domain"/>
    <property type="match status" value="1"/>
</dbReference>
<dbReference type="GO" id="GO:0003908">
    <property type="term" value="F:methylated-DNA-[protein]-cysteine S-methyltransferase activity"/>
    <property type="evidence" value="ECO:0007669"/>
    <property type="project" value="UniProtKB-UniRule"/>
</dbReference>
<evidence type="ECO:0000256" key="9">
    <source>
        <dbReference type="HAMAP-Rule" id="MF_00772"/>
    </source>
</evidence>
<dbReference type="RefSeq" id="WP_165297069.1">
    <property type="nucleotide sequence ID" value="NZ_JAAKZZ010000018.1"/>
</dbReference>
<dbReference type="SUPFAM" id="SSF53155">
    <property type="entry name" value="Methylated DNA-protein cysteine methyltransferase domain"/>
    <property type="match status" value="1"/>
</dbReference>
<comment type="similarity">
    <text evidence="2 9">Belongs to the MGMT family.</text>
</comment>
<name>A0A6G4WRZ8_9ACTN</name>
<dbReference type="EC" id="2.1.1.63" evidence="9"/>
<dbReference type="Pfam" id="PF02870">
    <property type="entry name" value="Methyltransf_1N"/>
    <property type="match status" value="1"/>
</dbReference>
<proteinExistence type="inferred from homology"/>
<dbReference type="FunFam" id="1.10.10.10:FF:000214">
    <property type="entry name" value="Methylated-DNA--protein-cysteine methyltransferase"/>
    <property type="match status" value="1"/>
</dbReference>
<keyword evidence="4 9" id="KW-0489">Methyltransferase</keyword>
<evidence type="ECO:0000256" key="7">
    <source>
        <dbReference type="ARBA" id="ARBA00023204"/>
    </source>
</evidence>
<dbReference type="Proteomes" id="UP000477722">
    <property type="component" value="Unassembled WGS sequence"/>
</dbReference>
<protein>
    <recommendedName>
        <fullName evidence="9">Methylated-DNA--protein-cysteine methyltransferase</fullName>
        <ecNumber evidence="9">2.1.1.63</ecNumber>
    </recommendedName>
    <alternativeName>
        <fullName evidence="9">6-O-methylguanine-DNA methyltransferase</fullName>
        <shortName evidence="9">MGMT</shortName>
    </alternativeName>
    <alternativeName>
        <fullName evidence="9">O-6-methylguanine-DNA-alkyltransferase</fullName>
    </alternativeName>
</protein>
<evidence type="ECO:0000256" key="8">
    <source>
        <dbReference type="ARBA" id="ARBA00049348"/>
    </source>
</evidence>
<comment type="caution">
    <text evidence="12">The sequence shown here is derived from an EMBL/GenBank/DDBJ whole genome shotgun (WGS) entry which is preliminary data.</text>
</comment>
<dbReference type="PROSITE" id="PS00374">
    <property type="entry name" value="MGMT"/>
    <property type="match status" value="1"/>
</dbReference>
<dbReference type="GO" id="GO:0005737">
    <property type="term" value="C:cytoplasm"/>
    <property type="evidence" value="ECO:0007669"/>
    <property type="project" value="UniProtKB-SubCell"/>
</dbReference>
<dbReference type="InterPro" id="IPR014048">
    <property type="entry name" value="MethylDNA_cys_MeTrfase_DNA-bd"/>
</dbReference>
<dbReference type="Gene3D" id="3.30.160.70">
    <property type="entry name" value="Methylated DNA-protein cysteine methyltransferase domain"/>
    <property type="match status" value="1"/>
</dbReference>
<keyword evidence="13" id="KW-1185">Reference proteome</keyword>
<dbReference type="InterPro" id="IPR001497">
    <property type="entry name" value="MethylDNA_cys_MeTrfase_AS"/>
</dbReference>
<evidence type="ECO:0000256" key="3">
    <source>
        <dbReference type="ARBA" id="ARBA00022490"/>
    </source>
</evidence>
<dbReference type="InterPro" id="IPR036217">
    <property type="entry name" value="MethylDNA_cys_MeTrfase_DNAb"/>
</dbReference>
<keyword evidence="3 9" id="KW-0963">Cytoplasm</keyword>
<keyword evidence="7 9" id="KW-0234">DNA repair</keyword>
<feature type="domain" description="Methylated-DNA-[protein]-cysteine S-methyltransferase DNA binding" evidence="10">
    <location>
        <begin position="77"/>
        <end position="156"/>
    </location>
</feature>